<evidence type="ECO:0000256" key="1">
    <source>
        <dbReference type="SAM" id="Phobius"/>
    </source>
</evidence>
<protein>
    <recommendedName>
        <fullName evidence="4">Gliding motility protein GldL</fullName>
    </recommendedName>
</protein>
<evidence type="ECO:0000313" key="3">
    <source>
        <dbReference type="Proteomes" id="UP000601099"/>
    </source>
</evidence>
<keyword evidence="1" id="KW-0472">Membrane</keyword>
<keyword evidence="1" id="KW-1133">Transmembrane helix</keyword>
<keyword evidence="1" id="KW-0812">Transmembrane</keyword>
<accession>A0ABS0KY99</accession>
<reference evidence="2 3" key="1">
    <citation type="submission" date="2020-11" db="EMBL/GenBank/DDBJ databases">
        <title>Hymenobacter sp.</title>
        <authorList>
            <person name="Kim M.K."/>
        </authorList>
    </citation>
    <scope>NUCLEOTIDE SEQUENCE [LARGE SCALE GENOMIC DNA]</scope>
    <source>
        <strain evidence="2 3">BT594</strain>
    </source>
</reference>
<keyword evidence="3" id="KW-1185">Reference proteome</keyword>
<proteinExistence type="predicted"/>
<organism evidence="2 3">
    <name type="scientific">Hymenobacter guriensis</name>
    <dbReference type="NCBI Taxonomy" id="2793065"/>
    <lineage>
        <taxon>Bacteria</taxon>
        <taxon>Pseudomonadati</taxon>
        <taxon>Bacteroidota</taxon>
        <taxon>Cytophagia</taxon>
        <taxon>Cytophagales</taxon>
        <taxon>Hymenobacteraceae</taxon>
        <taxon>Hymenobacter</taxon>
    </lineage>
</organism>
<feature type="transmembrane region" description="Helical" evidence="1">
    <location>
        <begin position="37"/>
        <end position="57"/>
    </location>
</feature>
<name>A0ABS0KY99_9BACT</name>
<comment type="caution">
    <text evidence="2">The sequence shown here is derived from an EMBL/GenBank/DDBJ whole genome shotgun (WGS) entry which is preliminary data.</text>
</comment>
<dbReference type="EMBL" id="JADWYK010000001">
    <property type="protein sequence ID" value="MBG8552092.1"/>
    <property type="molecule type" value="Genomic_DNA"/>
</dbReference>
<dbReference type="RefSeq" id="WP_196953144.1">
    <property type="nucleotide sequence ID" value="NZ_JADWYK010000001.1"/>
</dbReference>
<evidence type="ECO:0008006" key="4">
    <source>
        <dbReference type="Google" id="ProtNLM"/>
    </source>
</evidence>
<evidence type="ECO:0000313" key="2">
    <source>
        <dbReference type="EMBL" id="MBG8552092.1"/>
    </source>
</evidence>
<dbReference type="Proteomes" id="UP000601099">
    <property type="component" value="Unassembled WGS sequence"/>
</dbReference>
<dbReference type="PROSITE" id="PS51257">
    <property type="entry name" value="PROKAR_LIPOPROTEIN"/>
    <property type="match status" value="1"/>
</dbReference>
<gene>
    <name evidence="2" type="ORF">I5L79_00960</name>
</gene>
<sequence>MMTKTVLLSVLLFMAGCGFLLVGSLFRVQHWEGGVELSLAGLATQLAAAVWLVVGVVKRYRAKG</sequence>